<proteinExistence type="predicted"/>
<reference evidence="1" key="1">
    <citation type="submission" date="2020-12" db="EMBL/GenBank/DDBJ databases">
        <title>The genome sequence of Inhella sp. 1Y17.</title>
        <authorList>
            <person name="Liu Y."/>
        </authorList>
    </citation>
    <scope>NUCLEOTIDE SEQUENCE</scope>
    <source>
        <strain evidence="1">1Y17</strain>
    </source>
</reference>
<accession>A0A931IZH6</accession>
<comment type="caution">
    <text evidence="1">The sequence shown here is derived from an EMBL/GenBank/DDBJ whole genome shotgun (WGS) entry which is preliminary data.</text>
</comment>
<sequence length="283" mass="31763">MQRRALFALSPGLGLLPRAQAEPLEVVYPRVDERGEQAYGYRLLDLALRKSGQPYQLHMGEETLGPQGLRRALGSGAVDVMDMGTGPELEDRYEPVFFPIDLGLSGWRCLLVRHDRAAEVAAVRNLAGLRRFRVGQGPGWADQRILEAAGLAVDTAPFKALFRMLQGGRFDVLPLGIEEAQEQLQRHRALAPDCEVLERPLLHYRFARLYFVAPGRLALRDALQRGLESAFEDGSLRRLLAASPGFARWLQRTEPLRAQVLELPNPGLSARFRAMPERYFARL</sequence>
<dbReference type="RefSeq" id="WP_198110289.1">
    <property type="nucleotide sequence ID" value="NZ_JAEDAK010000004.1"/>
</dbReference>
<dbReference type="AlphaFoldDB" id="A0A931IZH6"/>
<keyword evidence="2" id="KW-1185">Reference proteome</keyword>
<dbReference type="EMBL" id="JAEDAK010000004">
    <property type="protein sequence ID" value="MBH9576669.1"/>
    <property type="molecule type" value="Genomic_DNA"/>
</dbReference>
<dbReference type="Proteomes" id="UP000613266">
    <property type="component" value="Unassembled WGS sequence"/>
</dbReference>
<name>A0A931IZH6_9BURK</name>
<protein>
    <submittedName>
        <fullName evidence="1">ABC transporter substrate-binding protein</fullName>
    </submittedName>
</protein>
<dbReference type="SUPFAM" id="SSF53850">
    <property type="entry name" value="Periplasmic binding protein-like II"/>
    <property type="match status" value="1"/>
</dbReference>
<organism evidence="1 2">
    <name type="scientific">Inhella proteolytica</name>
    <dbReference type="NCBI Taxonomy" id="2795029"/>
    <lineage>
        <taxon>Bacteria</taxon>
        <taxon>Pseudomonadati</taxon>
        <taxon>Pseudomonadota</taxon>
        <taxon>Betaproteobacteria</taxon>
        <taxon>Burkholderiales</taxon>
        <taxon>Sphaerotilaceae</taxon>
        <taxon>Inhella</taxon>
    </lineage>
</organism>
<gene>
    <name evidence="1" type="ORF">I7X39_07115</name>
</gene>
<evidence type="ECO:0000313" key="2">
    <source>
        <dbReference type="Proteomes" id="UP000613266"/>
    </source>
</evidence>
<evidence type="ECO:0000313" key="1">
    <source>
        <dbReference type="EMBL" id="MBH9576669.1"/>
    </source>
</evidence>
<dbReference type="Gene3D" id="3.40.190.10">
    <property type="entry name" value="Periplasmic binding protein-like II"/>
    <property type="match status" value="2"/>
</dbReference>